<keyword evidence="2" id="KW-1185">Reference proteome</keyword>
<reference evidence="1 2" key="1">
    <citation type="journal article" date="2020" name="Microorganisms">
        <title>Reliable Identification of Environmental Pseudomonas Isolates Using the rpoD Gene.</title>
        <authorList>
            <consortium name="The Broad Institute Genome Sequencing Platform"/>
            <person name="Girard L."/>
            <person name="Lood C."/>
            <person name="Rokni-Zadeh H."/>
            <person name="van Noort V."/>
            <person name="Lavigne R."/>
            <person name="De Mot R."/>
        </authorList>
    </citation>
    <scope>NUCLEOTIDE SEQUENCE [LARGE SCALE GENOMIC DNA]</scope>
    <source>
        <strain evidence="1 2">RW8P3</strain>
    </source>
</reference>
<reference evidence="1 2" key="2">
    <citation type="journal article" date="2021" name="Microorganisms">
        <title>The Ever-Expanding Pseudomonas Genus: Description of 43 New Species and Partition of the Pseudomonas putida Group.</title>
        <authorList>
            <person name="Girard L."/>
            <person name="Lood C."/>
            <person name="Hofte M."/>
            <person name="Vandamme P."/>
            <person name="Rokni-Zadeh H."/>
            <person name="van Noort V."/>
            <person name="Lavigne R."/>
            <person name="De Mot R."/>
        </authorList>
    </citation>
    <scope>NUCLEOTIDE SEQUENCE [LARGE SCALE GENOMIC DNA]</scope>
    <source>
        <strain evidence="1 2">RW8P3</strain>
    </source>
</reference>
<dbReference type="EMBL" id="CP077093">
    <property type="protein sequence ID" value="QXI26405.1"/>
    <property type="molecule type" value="Genomic_DNA"/>
</dbReference>
<protein>
    <submittedName>
        <fullName evidence="1">Uncharacterized protein</fullName>
    </submittedName>
</protein>
<dbReference type="Proteomes" id="UP000634530">
    <property type="component" value="Chromosome"/>
</dbReference>
<dbReference type="KEGG" id="pvw:HU752_020990"/>
<name>A0A9E6PHB4_9PSED</name>
<evidence type="ECO:0000313" key="2">
    <source>
        <dbReference type="Proteomes" id="UP000634530"/>
    </source>
</evidence>
<evidence type="ECO:0000313" key="1">
    <source>
        <dbReference type="EMBL" id="QXI26405.1"/>
    </source>
</evidence>
<proteinExistence type="predicted"/>
<accession>A0A9E6PHB4</accession>
<sequence length="136" mass="14757">MAKKITPDPPPCITSSLAEKAAYLRKVMHESLAQIQSAPSDSQEPILLDMLTTTAFKTVEPDTSFAPSLFSVQPGITAKVALNQVSELLRYAELNADEICPRLEGFERDLLMGMIHSVALSRTVVEALLEQASQAA</sequence>
<dbReference type="AlphaFoldDB" id="A0A9E6PHB4"/>
<organism evidence="1 2">
    <name type="scientific">Pseudomonas vanderleydeniana</name>
    <dbReference type="NCBI Taxonomy" id="2745495"/>
    <lineage>
        <taxon>Bacteria</taxon>
        <taxon>Pseudomonadati</taxon>
        <taxon>Pseudomonadota</taxon>
        <taxon>Gammaproteobacteria</taxon>
        <taxon>Pseudomonadales</taxon>
        <taxon>Pseudomonadaceae</taxon>
        <taxon>Pseudomonas</taxon>
    </lineage>
</organism>
<gene>
    <name evidence="1" type="ORF">HU752_020990</name>
</gene>
<dbReference type="RefSeq" id="WP_186675801.1">
    <property type="nucleotide sequence ID" value="NZ_CP077093.1"/>
</dbReference>